<dbReference type="FunFam" id="3.30.200.20:FF:000096">
    <property type="entry name" value="Non-specific serine/threonine protein kinase"/>
    <property type="match status" value="1"/>
</dbReference>
<dbReference type="CDD" id="cd14663">
    <property type="entry name" value="STKc_SnRK3"/>
    <property type="match status" value="1"/>
</dbReference>
<comment type="caution">
    <text evidence="17">Lacks conserved residue(s) required for the propagation of feature annotation.</text>
</comment>
<dbReference type="PROSITE" id="PS50011">
    <property type="entry name" value="PROTEIN_KINASE_DOM"/>
    <property type="match status" value="1"/>
</dbReference>
<dbReference type="GO" id="GO:0005524">
    <property type="term" value="F:ATP binding"/>
    <property type="evidence" value="ECO:0007669"/>
    <property type="project" value="UniProtKB-UniRule"/>
</dbReference>
<dbReference type="InterPro" id="IPR000719">
    <property type="entry name" value="Prot_kinase_dom"/>
</dbReference>
<dbReference type="InterPro" id="IPR004667">
    <property type="entry name" value="ADP_ATP_car_bac_type"/>
</dbReference>
<feature type="transmembrane region" description="Helical" evidence="17">
    <location>
        <begin position="937"/>
        <end position="956"/>
    </location>
</feature>
<keyword evidence="12 17" id="KW-0472">Membrane</keyword>
<keyword evidence="10 16" id="KW-0067">ATP-binding</keyword>
<keyword evidence="4 17" id="KW-0813">Transport</keyword>
<evidence type="ECO:0000256" key="11">
    <source>
        <dbReference type="ARBA" id="ARBA00022989"/>
    </source>
</evidence>
<evidence type="ECO:0000256" key="4">
    <source>
        <dbReference type="ARBA" id="ARBA00022448"/>
    </source>
</evidence>
<evidence type="ECO:0000256" key="18">
    <source>
        <dbReference type="SAM" id="MobiDB-lite"/>
    </source>
</evidence>
<dbReference type="CDD" id="cd12195">
    <property type="entry name" value="CIPK_C"/>
    <property type="match status" value="1"/>
</dbReference>
<dbReference type="FunFam" id="1.10.510.10:FF:000653">
    <property type="entry name" value="Non-specific serine/threonine protein kinase"/>
    <property type="match status" value="1"/>
</dbReference>
<comment type="catalytic activity">
    <reaction evidence="15">
        <text>L-seryl-[protein] + ATP = O-phospho-L-seryl-[protein] + ADP + H(+)</text>
        <dbReference type="Rhea" id="RHEA:17989"/>
        <dbReference type="Rhea" id="RHEA-COMP:9863"/>
        <dbReference type="Rhea" id="RHEA-COMP:11604"/>
        <dbReference type="ChEBI" id="CHEBI:15378"/>
        <dbReference type="ChEBI" id="CHEBI:29999"/>
        <dbReference type="ChEBI" id="CHEBI:30616"/>
        <dbReference type="ChEBI" id="CHEBI:83421"/>
        <dbReference type="ChEBI" id="CHEBI:456216"/>
        <dbReference type="EC" id="2.7.11.1"/>
    </reaction>
</comment>
<dbReference type="GO" id="GO:0004674">
    <property type="term" value="F:protein serine/threonine kinase activity"/>
    <property type="evidence" value="ECO:0007669"/>
    <property type="project" value="UniProtKB-KW"/>
</dbReference>
<feature type="transmembrane region" description="Helical" evidence="17">
    <location>
        <begin position="617"/>
        <end position="637"/>
    </location>
</feature>
<evidence type="ECO:0000256" key="7">
    <source>
        <dbReference type="ARBA" id="ARBA00022692"/>
    </source>
</evidence>
<dbReference type="InterPro" id="IPR018451">
    <property type="entry name" value="NAF/FISL_domain"/>
</dbReference>
<keyword evidence="17" id="KW-0934">Plastid</keyword>
<dbReference type="PROSITE" id="PS50816">
    <property type="entry name" value="NAF"/>
    <property type="match status" value="1"/>
</dbReference>
<feature type="domain" description="NAF" evidence="20">
    <location>
        <begin position="374"/>
        <end position="398"/>
    </location>
</feature>
<feature type="transmembrane region" description="Helical" evidence="17">
    <location>
        <begin position="658"/>
        <end position="676"/>
    </location>
</feature>
<keyword evidence="7 17" id="KW-0812">Transmembrane</keyword>
<dbReference type="Proteomes" id="UP000326939">
    <property type="component" value="Chromosome 19"/>
</dbReference>
<keyword evidence="9" id="KW-0418">Kinase</keyword>
<evidence type="ECO:0000256" key="3">
    <source>
        <dbReference type="ARBA" id="ARBA00006234"/>
    </source>
</evidence>
<evidence type="ECO:0000256" key="6">
    <source>
        <dbReference type="ARBA" id="ARBA00022679"/>
    </source>
</evidence>
<dbReference type="SUPFAM" id="SSF56112">
    <property type="entry name" value="Protein kinase-like (PK-like)"/>
    <property type="match status" value="1"/>
</dbReference>
<comment type="similarity">
    <text evidence="3">Belongs to the protein kinase superfamily. CAMK Ser/Thr protein kinase family. SNF1 subfamily.</text>
</comment>
<evidence type="ECO:0000256" key="15">
    <source>
        <dbReference type="ARBA" id="ARBA00048679"/>
    </source>
</evidence>
<evidence type="ECO:0000256" key="14">
    <source>
        <dbReference type="ARBA" id="ARBA00047899"/>
    </source>
</evidence>
<accession>A0A5N5J3C4</accession>
<dbReference type="PROSITE" id="PS00107">
    <property type="entry name" value="PROTEIN_KINASE_ATP"/>
    <property type="match status" value="1"/>
</dbReference>
<dbReference type="PANTHER" id="PTHR43895:SF79">
    <property type="entry name" value="NON-SPECIFIC SERINE_THREONINE PROTEIN KINASE"/>
    <property type="match status" value="1"/>
</dbReference>
<comment type="similarity">
    <text evidence="17">Belongs to the ADP/ATP translocase tlc family.</text>
</comment>
<evidence type="ECO:0000313" key="21">
    <source>
        <dbReference type="EMBL" id="KAB5512314.1"/>
    </source>
</evidence>
<feature type="compositionally biased region" description="Basic and acidic residues" evidence="18">
    <location>
        <begin position="723"/>
        <end position="732"/>
    </location>
</feature>
<dbReference type="FunFam" id="3.30.310.80:FF:000005">
    <property type="entry name" value="Non-specific serine/threonine protein kinase"/>
    <property type="match status" value="1"/>
</dbReference>
<feature type="binding site" evidence="16">
    <location>
        <position position="105"/>
    </location>
    <ligand>
        <name>ATP</name>
        <dbReference type="ChEBI" id="CHEBI:30616"/>
    </ligand>
</feature>
<dbReference type="Pfam" id="PF03822">
    <property type="entry name" value="NAF"/>
    <property type="match status" value="1"/>
</dbReference>
<protein>
    <recommendedName>
        <fullName evidence="17">ADP,ATP carrier protein</fullName>
    </recommendedName>
</protein>
<evidence type="ECO:0000256" key="9">
    <source>
        <dbReference type="ARBA" id="ARBA00022777"/>
    </source>
</evidence>
<keyword evidence="11 17" id="KW-1133">Transmembrane helix</keyword>
<dbReference type="Pfam" id="PF03219">
    <property type="entry name" value="TLC"/>
    <property type="match status" value="1"/>
</dbReference>
<evidence type="ECO:0000256" key="13">
    <source>
        <dbReference type="ARBA" id="ARBA00023211"/>
    </source>
</evidence>
<comment type="subcellular location">
    <subcellularLocation>
        <location evidence="2">Membrane</location>
        <topology evidence="2">Multi-pass membrane protein</topology>
    </subcellularLocation>
    <subcellularLocation>
        <location evidence="17">Plastid</location>
        <location evidence="17">Chloroplast membrane</location>
        <topology evidence="17">Multi-pass membrane protein</topology>
    </subcellularLocation>
</comment>
<keyword evidence="17" id="KW-0150">Chloroplast</keyword>
<dbReference type="PANTHER" id="PTHR43895">
    <property type="entry name" value="CALCIUM/CALMODULIN-DEPENDENT PROTEIN KINASE KINASE-RELATED"/>
    <property type="match status" value="1"/>
</dbReference>
<proteinExistence type="inferred from homology"/>
<comment type="catalytic activity">
    <reaction evidence="14">
        <text>L-threonyl-[protein] + ATP = O-phospho-L-threonyl-[protein] + ADP + H(+)</text>
        <dbReference type="Rhea" id="RHEA:46608"/>
        <dbReference type="Rhea" id="RHEA-COMP:11060"/>
        <dbReference type="Rhea" id="RHEA-COMP:11605"/>
        <dbReference type="ChEBI" id="CHEBI:15378"/>
        <dbReference type="ChEBI" id="CHEBI:30013"/>
        <dbReference type="ChEBI" id="CHEBI:30616"/>
        <dbReference type="ChEBI" id="CHEBI:61977"/>
        <dbReference type="ChEBI" id="CHEBI:456216"/>
        <dbReference type="EC" id="2.7.11.1"/>
    </reaction>
</comment>
<dbReference type="InterPro" id="IPR011009">
    <property type="entry name" value="Kinase-like_dom_sf"/>
</dbReference>
<keyword evidence="13" id="KW-0464">Manganese</keyword>
<keyword evidence="6" id="KW-0808">Transferase</keyword>
<feature type="domain" description="Protein kinase" evidence="19">
    <location>
        <begin position="76"/>
        <end position="330"/>
    </location>
</feature>
<dbReference type="SMART" id="SM00220">
    <property type="entry name" value="S_TKc"/>
    <property type="match status" value="1"/>
</dbReference>
<name>A0A5N5J3C4_9ROSI</name>
<evidence type="ECO:0000256" key="8">
    <source>
        <dbReference type="ARBA" id="ARBA00022741"/>
    </source>
</evidence>
<evidence type="ECO:0000256" key="5">
    <source>
        <dbReference type="ARBA" id="ARBA00022527"/>
    </source>
</evidence>
<keyword evidence="8 16" id="KW-0547">Nucleotide-binding</keyword>
<evidence type="ECO:0000259" key="20">
    <source>
        <dbReference type="PROSITE" id="PS50816"/>
    </source>
</evidence>
<comment type="cofactor">
    <cofactor evidence="1">
        <name>Mn(2+)</name>
        <dbReference type="ChEBI" id="CHEBI:29035"/>
    </cofactor>
</comment>
<dbReference type="Gene3D" id="3.30.200.20">
    <property type="entry name" value="Phosphorylase Kinase, domain 1"/>
    <property type="match status" value="1"/>
</dbReference>
<dbReference type="EMBL" id="VDCV01000019">
    <property type="protein sequence ID" value="KAB5512314.1"/>
    <property type="molecule type" value="Genomic_DNA"/>
</dbReference>
<dbReference type="Gene3D" id="3.30.310.80">
    <property type="entry name" value="Kinase associated domain 1, KA1"/>
    <property type="match status" value="1"/>
</dbReference>
<dbReference type="InterPro" id="IPR017441">
    <property type="entry name" value="Protein_kinase_ATP_BS"/>
</dbReference>
<organism evidence="21 22">
    <name type="scientific">Salix brachista</name>
    <dbReference type="NCBI Taxonomy" id="2182728"/>
    <lineage>
        <taxon>Eukaryota</taxon>
        <taxon>Viridiplantae</taxon>
        <taxon>Streptophyta</taxon>
        <taxon>Embryophyta</taxon>
        <taxon>Tracheophyta</taxon>
        <taxon>Spermatophyta</taxon>
        <taxon>Magnoliopsida</taxon>
        <taxon>eudicotyledons</taxon>
        <taxon>Gunneridae</taxon>
        <taxon>Pentapetalae</taxon>
        <taxon>rosids</taxon>
        <taxon>fabids</taxon>
        <taxon>Malpighiales</taxon>
        <taxon>Salicaceae</taxon>
        <taxon>Saliceae</taxon>
        <taxon>Salix</taxon>
    </lineage>
</organism>
<dbReference type="AlphaFoldDB" id="A0A5N5J3C4"/>
<dbReference type="GO" id="GO:0005471">
    <property type="term" value="F:ATP:ADP antiporter activity"/>
    <property type="evidence" value="ECO:0007669"/>
    <property type="project" value="InterPro"/>
</dbReference>
<feature type="region of interest" description="Disordered" evidence="18">
    <location>
        <begin position="723"/>
        <end position="748"/>
    </location>
</feature>
<reference evidence="22" key="1">
    <citation type="journal article" date="2019" name="Gigascience">
        <title>De novo genome assembly of the endangered Acer yangbiense, a plant species with extremely small populations endemic to Yunnan Province, China.</title>
        <authorList>
            <person name="Yang J."/>
            <person name="Wariss H.M."/>
            <person name="Tao L."/>
            <person name="Zhang R."/>
            <person name="Yun Q."/>
            <person name="Hollingsworth P."/>
            <person name="Dao Z."/>
            <person name="Luo G."/>
            <person name="Guo H."/>
            <person name="Ma Y."/>
            <person name="Sun W."/>
        </authorList>
    </citation>
    <scope>NUCLEOTIDE SEQUENCE [LARGE SCALE GENOMIC DNA]</scope>
    <source>
        <strain evidence="22">cv. br00</strain>
    </source>
</reference>
<evidence type="ECO:0000256" key="2">
    <source>
        <dbReference type="ARBA" id="ARBA00004141"/>
    </source>
</evidence>
<evidence type="ECO:0000256" key="16">
    <source>
        <dbReference type="PROSITE-ProRule" id="PRU10141"/>
    </source>
</evidence>
<evidence type="ECO:0000256" key="10">
    <source>
        <dbReference type="ARBA" id="ARBA00022840"/>
    </source>
</evidence>
<keyword evidence="22" id="KW-1185">Reference proteome</keyword>
<sequence length="968" mass="107648">MCSISGNLCCGACEIQLPFRLCLSIPYEVGYSTLDRFTVGTGMDKEIRNRISVVLKHCLDFLLTMENKRNVLMERYDFGRLLGQGNFAKVYYGRNLITGQSVAIKVIDKEKVLKVGLMDQIKREISIMRLVKHPNVLQLYEVMATKNKIYFVIEYAKGGELFNKVAKGRLKEDVARMYFQQLIRAIDFCHSRGVSHRDLKPENLLLDENGGLKVSDFGLSATAESNRQDGFLHTTCGTPAYVAPEVIYRKGYDGAKADIWSCGVILFVLLAGYLPFHDANLILMYQKIRRAEYKFPNWFSPEMCRLLSRMLDPNPKTRISITKIMENSWFGKGFNCNDVTIKNEVTGLDPLAADVIFDSCENDSAPAEAKKEMSQPASLNAFDIISLSSGFDLSGLFAKDNQKKETKFISMHSASTITSKLEDVARFLKLKVKKKDGGLLKLEGSEKGRKGALSIDTEIFEFTPSFHLVEVKSSSGDTLEYQQILENGIRPALKDIVWAWQVLPLRDEGAISLGLSKLPALFIGSLFLTLIAAPLSTLLFSFPNFSKSKALLLIHRFFSVSLVLFFILWHFSSSSSAEFSLSKSKGTVSISTELKEDLKVDVNRTSSTYSGSWDDHGWFYISVRIGLFLWVALLNLITISSTWARIIDVMDSESGSRLFGFIGAGATLGQLFGSLFATALAWLGPFLLLFAALLLELAAQSSKGINKDVSHLPHELSPIRKVDADQHSEADGRSSPGFKVSSPMSPSSRMRPQLWAILDGFRLVKLISAPVHVLQISKPDYYAWYFYAIEPEICPPKNVKKEALLVMSDSGGYCSVHWDLQSLSLILLDKFLHGRILTTAGVTAAICSAPVASFSNLVAVAVWPTWVAVAICETVRKVVTYVVTRPGRELLFTVVTQEEKYKAKVCIDVVVQRLGDAAAAGMYKLLFSTLHGRTSTVSLYALPICLLWILTAFHLGQRQAQLAKLQAV</sequence>
<keyword evidence="5" id="KW-0723">Serine/threonine-protein kinase</keyword>
<dbReference type="Pfam" id="PF00069">
    <property type="entry name" value="Pkinase"/>
    <property type="match status" value="1"/>
</dbReference>
<dbReference type="InterPro" id="IPR008271">
    <property type="entry name" value="Ser/Thr_kinase_AS"/>
</dbReference>
<evidence type="ECO:0000256" key="1">
    <source>
        <dbReference type="ARBA" id="ARBA00001936"/>
    </source>
</evidence>
<gene>
    <name evidence="21" type="ORF">DKX38_029342</name>
</gene>
<feature type="transmembrane region" description="Helical" evidence="17">
    <location>
        <begin position="520"/>
        <end position="540"/>
    </location>
</feature>
<dbReference type="GO" id="GO:0007165">
    <property type="term" value="P:signal transduction"/>
    <property type="evidence" value="ECO:0007669"/>
    <property type="project" value="InterPro"/>
</dbReference>
<dbReference type="GO" id="GO:0031969">
    <property type="term" value="C:chloroplast membrane"/>
    <property type="evidence" value="ECO:0007669"/>
    <property type="project" value="UniProtKB-SubCell"/>
</dbReference>
<feature type="transmembrane region" description="Helical" evidence="17">
    <location>
        <begin position="552"/>
        <end position="571"/>
    </location>
</feature>
<comment type="caution">
    <text evidence="21">The sequence shown here is derived from an EMBL/GenBank/DDBJ whole genome shotgun (WGS) entry which is preliminary data.</text>
</comment>
<dbReference type="Gene3D" id="1.10.510.10">
    <property type="entry name" value="Transferase(Phosphotransferase) domain 1"/>
    <property type="match status" value="1"/>
</dbReference>
<evidence type="ECO:0000259" key="19">
    <source>
        <dbReference type="PROSITE" id="PS50011"/>
    </source>
</evidence>
<evidence type="ECO:0000256" key="12">
    <source>
        <dbReference type="ARBA" id="ARBA00023136"/>
    </source>
</evidence>
<dbReference type="PROSITE" id="PS00108">
    <property type="entry name" value="PROTEIN_KINASE_ST"/>
    <property type="match status" value="1"/>
</dbReference>
<evidence type="ECO:0000256" key="17">
    <source>
        <dbReference type="RuleBase" id="RU363121"/>
    </source>
</evidence>
<evidence type="ECO:0000313" key="22">
    <source>
        <dbReference type="Proteomes" id="UP000326939"/>
    </source>
</evidence>
<dbReference type="InterPro" id="IPR004041">
    <property type="entry name" value="NAF_dom"/>
</dbReference>